<feature type="compositionally biased region" description="Low complexity" evidence="1">
    <location>
        <begin position="88"/>
        <end position="104"/>
    </location>
</feature>
<evidence type="ECO:0000256" key="1">
    <source>
        <dbReference type="SAM" id="MobiDB-lite"/>
    </source>
</evidence>
<comment type="caution">
    <text evidence="2">The sequence shown here is derived from an EMBL/GenBank/DDBJ whole genome shotgun (WGS) entry which is preliminary data.</text>
</comment>
<gene>
    <name evidence="2" type="ORF">MFLAVUS_005498</name>
</gene>
<dbReference type="Proteomes" id="UP001473302">
    <property type="component" value="Unassembled WGS sequence"/>
</dbReference>
<organism evidence="2 3">
    <name type="scientific">Mucor flavus</name>
    <dbReference type="NCBI Taxonomy" id="439312"/>
    <lineage>
        <taxon>Eukaryota</taxon>
        <taxon>Fungi</taxon>
        <taxon>Fungi incertae sedis</taxon>
        <taxon>Mucoromycota</taxon>
        <taxon>Mucoromycotina</taxon>
        <taxon>Mucoromycetes</taxon>
        <taxon>Mucorales</taxon>
        <taxon>Mucorineae</taxon>
        <taxon>Mucoraceae</taxon>
        <taxon>Mucor</taxon>
    </lineage>
</organism>
<reference evidence="2 3" key="1">
    <citation type="submission" date="2024-04" db="EMBL/GenBank/DDBJ databases">
        <title>genome sequences of Mucor flavus KT1a and Helicostylum pulchrum KT1b strains isolated from the surface of a dry-aged beef.</title>
        <authorList>
            <person name="Toyotome T."/>
            <person name="Hosono M."/>
            <person name="Torimaru M."/>
            <person name="Fukuda K."/>
            <person name="Mikami N."/>
        </authorList>
    </citation>
    <scope>NUCLEOTIDE SEQUENCE [LARGE SCALE GENOMIC DNA]</scope>
    <source>
        <strain evidence="2 3">KT1a</strain>
    </source>
</reference>
<keyword evidence="3" id="KW-1185">Reference proteome</keyword>
<feature type="compositionally biased region" description="Low complexity" evidence="1">
    <location>
        <begin position="114"/>
        <end position="123"/>
    </location>
</feature>
<protein>
    <submittedName>
        <fullName evidence="2">Uncharacterized protein</fullName>
    </submittedName>
</protein>
<accession>A0ABP9YYV6</accession>
<sequence>MASNYLPSIFHNRSNKKDTTSLLSKRATVSSAKQLEELPPLQRSNTTLSKVKRFGSLLVRNKKSENTRTRADNIFPPSIDTTPCSNYSLSTTSTHNVSSSSASSSDDDEEHVVTPTTTSSLPSHMFELPSLNRPAVNEQQYHNIDIIPVTPEIETNQDLSEKDVILETSTSIVLMEEPETIIPTVTIVDPETLSGVSLVRYHLYLAAKEVDEAIEDDLDFHRQQMLQNIRATPIFLF</sequence>
<dbReference type="EMBL" id="BAABUK010000012">
    <property type="protein sequence ID" value="GAA5812049.1"/>
    <property type="molecule type" value="Genomic_DNA"/>
</dbReference>
<name>A0ABP9YYV6_9FUNG</name>
<proteinExistence type="predicted"/>
<feature type="region of interest" description="Disordered" evidence="1">
    <location>
        <begin position="65"/>
        <end position="124"/>
    </location>
</feature>
<evidence type="ECO:0000313" key="3">
    <source>
        <dbReference type="Proteomes" id="UP001473302"/>
    </source>
</evidence>
<evidence type="ECO:0000313" key="2">
    <source>
        <dbReference type="EMBL" id="GAA5812049.1"/>
    </source>
</evidence>